<dbReference type="GO" id="GO:0004930">
    <property type="term" value="F:G protein-coupled receptor activity"/>
    <property type="evidence" value="ECO:0007669"/>
    <property type="project" value="TreeGrafter"/>
</dbReference>
<dbReference type="InterPro" id="IPR051587">
    <property type="entry name" value="Adhesion_GPCR"/>
</dbReference>
<keyword evidence="3" id="KW-1185">Reference proteome</keyword>
<keyword evidence="1" id="KW-0812">Transmembrane</keyword>
<evidence type="ECO:0000313" key="3">
    <source>
        <dbReference type="Proteomes" id="UP000694381"/>
    </source>
</evidence>
<dbReference type="AlphaFoldDB" id="A0A8C6REV1"/>
<keyword evidence="1" id="KW-0472">Membrane</keyword>
<reference evidence="2" key="1">
    <citation type="submission" date="2025-08" db="UniProtKB">
        <authorList>
            <consortium name="Ensembl"/>
        </authorList>
    </citation>
    <scope>IDENTIFICATION</scope>
</reference>
<name>A0A8C6REV1_NANGA</name>
<dbReference type="PANTHER" id="PTHR45813">
    <property type="entry name" value="IG-LIKE DOMAIN-CONTAINING PROTEIN"/>
    <property type="match status" value="1"/>
</dbReference>
<keyword evidence="1" id="KW-1133">Transmembrane helix</keyword>
<dbReference type="PANTHER" id="PTHR45813:SF2">
    <property type="entry name" value="ADHESION G-PROTEIN COUPLED RECEPTOR F3"/>
    <property type="match status" value="1"/>
</dbReference>
<proteinExistence type="predicted"/>
<dbReference type="GO" id="GO:0007189">
    <property type="term" value="P:adenylate cyclase-activating G protein-coupled receptor signaling pathway"/>
    <property type="evidence" value="ECO:0007669"/>
    <property type="project" value="TreeGrafter"/>
</dbReference>
<sequence>MRPSLSEGPPVEKRQALVGVLKALLILTPVFGLTWGLGVATLLDQVSEVPHYIFTILNSLQVLEALSKRFCGTQPSNSAISLATNETYISEPGKRSEHASYEERMNT</sequence>
<accession>A0A8C6REV1</accession>
<dbReference type="GeneTree" id="ENSGT00940000161541"/>
<evidence type="ECO:0000256" key="1">
    <source>
        <dbReference type="SAM" id="Phobius"/>
    </source>
</evidence>
<dbReference type="Gene3D" id="1.20.1070.10">
    <property type="entry name" value="Rhodopsin 7-helix transmembrane proteins"/>
    <property type="match status" value="1"/>
</dbReference>
<gene>
    <name evidence="2" type="primary">Adgrf3</name>
</gene>
<evidence type="ECO:0000313" key="2">
    <source>
        <dbReference type="Ensembl" id="ENSNGAP00000017927.1"/>
    </source>
</evidence>
<dbReference type="Proteomes" id="UP000694381">
    <property type="component" value="Unassembled WGS sequence"/>
</dbReference>
<feature type="transmembrane region" description="Helical" evidence="1">
    <location>
        <begin position="20"/>
        <end position="43"/>
    </location>
</feature>
<reference evidence="2" key="2">
    <citation type="submission" date="2025-09" db="UniProtKB">
        <authorList>
            <consortium name="Ensembl"/>
        </authorList>
    </citation>
    <scope>IDENTIFICATION</scope>
</reference>
<protein>
    <submittedName>
        <fullName evidence="2">Adhesion G protein-coupled receptor F3</fullName>
    </submittedName>
</protein>
<dbReference type="Ensembl" id="ENSNGAT00000023566.1">
    <property type="protein sequence ID" value="ENSNGAP00000017927.1"/>
    <property type="gene ID" value="ENSNGAG00000018193.1"/>
</dbReference>
<organism evidence="2 3">
    <name type="scientific">Nannospalax galili</name>
    <name type="common">Northern Israeli blind subterranean mole rat</name>
    <name type="synonym">Spalax galili</name>
    <dbReference type="NCBI Taxonomy" id="1026970"/>
    <lineage>
        <taxon>Eukaryota</taxon>
        <taxon>Metazoa</taxon>
        <taxon>Chordata</taxon>
        <taxon>Craniata</taxon>
        <taxon>Vertebrata</taxon>
        <taxon>Euteleostomi</taxon>
        <taxon>Mammalia</taxon>
        <taxon>Eutheria</taxon>
        <taxon>Euarchontoglires</taxon>
        <taxon>Glires</taxon>
        <taxon>Rodentia</taxon>
        <taxon>Myomorpha</taxon>
        <taxon>Muroidea</taxon>
        <taxon>Spalacidae</taxon>
        <taxon>Spalacinae</taxon>
        <taxon>Nannospalax</taxon>
    </lineage>
</organism>